<keyword evidence="4" id="KW-1185">Reference proteome</keyword>
<dbReference type="KEGG" id="lyj:FKV23_06065"/>
<evidence type="ECO:0000313" key="4">
    <source>
        <dbReference type="Proteomes" id="UP000317199"/>
    </source>
</evidence>
<gene>
    <name evidence="2" type="ORF">FKV23_06065</name>
    <name evidence="3" type="ORF">FKV23_06070</name>
</gene>
<dbReference type="KEGG" id="lyj:FKV23_06070"/>
<dbReference type="EMBL" id="CP041242">
    <property type="protein sequence ID" value="QDH69710.1"/>
    <property type="molecule type" value="Genomic_DNA"/>
</dbReference>
<dbReference type="OrthoDB" id="6059345at2"/>
<protein>
    <submittedName>
        <fullName evidence="2">Uncharacterized protein</fullName>
    </submittedName>
</protein>
<reference evidence="2 4" key="1">
    <citation type="submission" date="2019-06" db="EMBL/GenBank/DDBJ databases">
        <title>Lysobacter alkalisoli sp. nov. isolated from saline-alkali soil.</title>
        <authorList>
            <person name="Sun J.-Q."/>
            <person name="Xu L."/>
        </authorList>
    </citation>
    <scope>NUCLEOTIDE SEQUENCE [LARGE SCALE GENOMIC DNA]</scope>
    <source>
        <strain evidence="2 4">SJ-36</strain>
    </source>
</reference>
<feature type="transmembrane region" description="Helical" evidence="1">
    <location>
        <begin position="35"/>
        <end position="54"/>
    </location>
</feature>
<evidence type="ECO:0000256" key="1">
    <source>
        <dbReference type="SAM" id="Phobius"/>
    </source>
</evidence>
<evidence type="ECO:0000313" key="2">
    <source>
        <dbReference type="EMBL" id="QDH69710.1"/>
    </source>
</evidence>
<keyword evidence="1" id="KW-1133">Transmembrane helix</keyword>
<dbReference type="Proteomes" id="UP000317199">
    <property type="component" value="Chromosome"/>
</dbReference>
<keyword evidence="1" id="KW-0472">Membrane</keyword>
<dbReference type="AlphaFoldDB" id="A0A514BQP1"/>
<dbReference type="EMBL" id="CP041242">
    <property type="protein sequence ID" value="QDH69711.1"/>
    <property type="molecule type" value="Genomic_DNA"/>
</dbReference>
<feature type="transmembrane region" description="Helical" evidence="1">
    <location>
        <begin position="74"/>
        <end position="95"/>
    </location>
</feature>
<feature type="transmembrane region" description="Helical" evidence="1">
    <location>
        <begin position="6"/>
        <end position="23"/>
    </location>
</feature>
<evidence type="ECO:0000313" key="3">
    <source>
        <dbReference type="EMBL" id="QDH69711.1"/>
    </source>
</evidence>
<sequence length="102" mass="10853">MGLAIVIAVVAIILIVNVAALCAGHERHGISHNVATICGGAGFFCLLGLVVAYFDAFMQVWVKRPGYEGQLVFFFLYATGVTTTGSLISTVVVAIRDYRSEA</sequence>
<name>A0A514BQP1_9GAMM</name>
<dbReference type="RefSeq" id="WP_141623051.1">
    <property type="nucleotide sequence ID" value="NZ_CP041242.1"/>
</dbReference>
<accession>A0A514BQP1</accession>
<organism evidence="2 4">
    <name type="scientific">Marilutibacter alkalisoli</name>
    <dbReference type="NCBI Taxonomy" id="2591633"/>
    <lineage>
        <taxon>Bacteria</taxon>
        <taxon>Pseudomonadati</taxon>
        <taxon>Pseudomonadota</taxon>
        <taxon>Gammaproteobacteria</taxon>
        <taxon>Lysobacterales</taxon>
        <taxon>Lysobacteraceae</taxon>
        <taxon>Marilutibacter</taxon>
    </lineage>
</organism>
<keyword evidence="1" id="KW-0812">Transmembrane</keyword>
<proteinExistence type="predicted"/>